<keyword evidence="1" id="KW-0645">Protease</keyword>
<evidence type="ECO:0000259" key="5">
    <source>
        <dbReference type="PROSITE" id="PS51829"/>
    </source>
</evidence>
<evidence type="ECO:0000313" key="6">
    <source>
        <dbReference type="EMBL" id="CAA9386899.1"/>
    </source>
</evidence>
<dbReference type="InterPro" id="IPR002884">
    <property type="entry name" value="P_dom"/>
</dbReference>
<proteinExistence type="predicted"/>
<dbReference type="Gene3D" id="2.60.120.260">
    <property type="entry name" value="Galactose-binding domain-like"/>
    <property type="match status" value="3"/>
</dbReference>
<dbReference type="InterPro" id="IPR024361">
    <property type="entry name" value="BACON"/>
</dbReference>
<dbReference type="CDD" id="cd14948">
    <property type="entry name" value="BACON"/>
    <property type="match status" value="2"/>
</dbReference>
<dbReference type="GO" id="GO:0004252">
    <property type="term" value="F:serine-type endopeptidase activity"/>
    <property type="evidence" value="ECO:0007669"/>
    <property type="project" value="InterPro"/>
</dbReference>
<dbReference type="Pfam" id="PF13004">
    <property type="entry name" value="BACON"/>
    <property type="match status" value="2"/>
</dbReference>
<dbReference type="PANTHER" id="PTHR39431:SF1">
    <property type="entry name" value="FRPA_C-RELATED PROTEIN"/>
    <property type="match status" value="1"/>
</dbReference>
<dbReference type="Gene3D" id="2.60.40.10">
    <property type="entry name" value="Immunoglobulins"/>
    <property type="match status" value="2"/>
</dbReference>
<dbReference type="PANTHER" id="PTHR39431">
    <property type="entry name" value="FRPA/C-RELATED PROTEIN"/>
    <property type="match status" value="1"/>
</dbReference>
<feature type="region of interest" description="Disordered" evidence="4">
    <location>
        <begin position="87"/>
        <end position="107"/>
    </location>
</feature>
<dbReference type="SUPFAM" id="SSF69318">
    <property type="entry name" value="Integrin alpha N-terminal domain"/>
    <property type="match status" value="1"/>
</dbReference>
<dbReference type="InterPro" id="IPR028994">
    <property type="entry name" value="Integrin_alpha_N"/>
</dbReference>
<sequence>MLKNLPVFGFSNHLKFSVICLALAIVFLAVPFRPVKVEAQPEPQNPSVTLFSENFDGVAAPNLPAGWTTSTTGQNLQFTTGVGTAISPPNHVATNNPSTAGSSELTSPPIAIGSNTARLIFQQYYQTEPAPGFDGGVLEISIAGGAFQDILAAGGSFVTGGYIQTLNANATGNPLLSRQVWTGNSAGYITTEVNLPPSVLNQSIRFRWRYGTNQGGGGNLWRIDNIQVADNSVASQIAAYTENFDNVTAPALPMNWTTAITGTGATPFVTATLTPDTPPNAVFTNNPPSVSTAELVSPVIRIGGNSPKVIFRHHYDMENNFDGGVLEIKINSGNFQDIITAGGSFVSGGYNGTLNTGFGNPLPGRQAWTNNSNGYVTTEINIPPVAHRQSIQFRWLRGTDNVVGDVGWRIDSVRVTNAISGENSSAISIPSSGIADPYPSQIEIINHTGLVTGVQVNLTNFSHSSPDDVDLMLVAPNNRKIVLMSDVGGANPVSNLSISFDDAATAALPDNAPLSSGNFKPTDFEPGDAFPAPAPGGDLSGNRLSAFGGSQPNGAWKLFLVDDNGENVGSVSGGWSIILQTSTDAIAIPSVGISDPYPSNTIISGLEGSVTKAVVNIPNFSHNSPDDVDIMLVAPNGRRILLMSDVGGTTEVGGVSLTFDDAATASLPDNAPLASGTYKPTDFETGDAFPAPAPQGAVTGTTLNAFYGSPANGVWKLFIVDDNGENAGVVASWSLTLTASASACTFSLTPTSQGFPITGGNGNFTVNMPTGCPWTASTNSNFVGITSNASGEGLGTVNYTVAPNMNAGRTASIVVSNGVFSQTFLIQQPSGCPFALGSTVQNVTASGGARNVAVTAGASCAYLATSSVPWIQITSPTQTGDGAVNFTVAPNPSGTLRSGTITIGARTLTVNQAGSSARGFDFDGDGKADVSIYRPANGTWYIQNSQNNSLSAAQFGVAADRLVPADYDGDRKADYAVFRDGVWYILQSQSNTVRSVGWGLGTDIPTPGDYDGDGKADVAVYRAAEGNWYVLRSGSNTSQAVTFGAAADQPVPADYDGDGRTDFAVYRAGASSGWFVLQSGSNSVSSRAFGTIGDIAAAGDYDGDGRDNYAVFRPSTGTWYLAAANGSGFEARQFGQAGDVPVAADYNGDGRTDIGVFRAGAWYILLLGSETFRTVQWGLADDRAVPAAFNRQ</sequence>
<feature type="compositionally biased region" description="Polar residues" evidence="4">
    <location>
        <begin position="92"/>
        <end position="106"/>
    </location>
</feature>
<keyword evidence="2" id="KW-0732">Signal</keyword>
<dbReference type="Pfam" id="PF13517">
    <property type="entry name" value="FG-GAP_3"/>
    <property type="match status" value="3"/>
</dbReference>
<dbReference type="GO" id="GO:0006508">
    <property type="term" value="P:proteolysis"/>
    <property type="evidence" value="ECO:0007669"/>
    <property type="project" value="UniProtKB-KW"/>
</dbReference>
<organism evidence="6">
    <name type="scientific">uncultured Pyrinomonadaceae bacterium</name>
    <dbReference type="NCBI Taxonomy" id="2283094"/>
    <lineage>
        <taxon>Bacteria</taxon>
        <taxon>Pseudomonadati</taxon>
        <taxon>Acidobacteriota</taxon>
        <taxon>Blastocatellia</taxon>
        <taxon>Blastocatellales</taxon>
        <taxon>Pyrinomonadaceae</taxon>
        <taxon>environmental samples</taxon>
    </lineage>
</organism>
<protein>
    <recommendedName>
        <fullName evidence="5">P/Homo B domain-containing protein</fullName>
    </recommendedName>
</protein>
<dbReference type="AlphaFoldDB" id="A0A6J4NJT9"/>
<reference evidence="6" key="1">
    <citation type="submission" date="2020-02" db="EMBL/GenBank/DDBJ databases">
        <authorList>
            <person name="Meier V. D."/>
        </authorList>
    </citation>
    <scope>NUCLEOTIDE SEQUENCE</scope>
    <source>
        <strain evidence="6">AVDCRST_MAG74</strain>
    </source>
</reference>
<name>A0A6J4NJT9_9BACT</name>
<dbReference type="InterPro" id="IPR013517">
    <property type="entry name" value="FG-GAP"/>
</dbReference>
<dbReference type="PROSITE" id="PS51829">
    <property type="entry name" value="P_HOMO_B"/>
    <property type="match status" value="1"/>
</dbReference>
<evidence type="ECO:0000256" key="3">
    <source>
        <dbReference type="ARBA" id="ARBA00022801"/>
    </source>
</evidence>
<accession>A0A6J4NJT9</accession>
<gene>
    <name evidence="6" type="ORF">AVDCRST_MAG74-844</name>
</gene>
<dbReference type="InterPro" id="IPR013783">
    <property type="entry name" value="Ig-like_fold"/>
</dbReference>
<keyword evidence="3" id="KW-0378">Hydrolase</keyword>
<dbReference type="SUPFAM" id="SSF49785">
    <property type="entry name" value="Galactose-binding domain-like"/>
    <property type="match status" value="1"/>
</dbReference>
<feature type="domain" description="P/Homo B" evidence="5">
    <location>
        <begin position="570"/>
        <end position="743"/>
    </location>
</feature>
<evidence type="ECO:0000256" key="4">
    <source>
        <dbReference type="SAM" id="MobiDB-lite"/>
    </source>
</evidence>
<evidence type="ECO:0000256" key="2">
    <source>
        <dbReference type="ARBA" id="ARBA00022729"/>
    </source>
</evidence>
<dbReference type="InterPro" id="IPR008979">
    <property type="entry name" value="Galactose-bd-like_sf"/>
</dbReference>
<dbReference type="EMBL" id="CADCUR010000055">
    <property type="protein sequence ID" value="CAA9386899.1"/>
    <property type="molecule type" value="Genomic_DNA"/>
</dbReference>
<evidence type="ECO:0000256" key="1">
    <source>
        <dbReference type="ARBA" id="ARBA00022670"/>
    </source>
</evidence>